<evidence type="ECO:0000259" key="2">
    <source>
        <dbReference type="PROSITE" id="PS51832"/>
    </source>
</evidence>
<dbReference type="Gene3D" id="1.10.3210.10">
    <property type="entry name" value="Hypothetical protein af1432"/>
    <property type="match status" value="1"/>
</dbReference>
<dbReference type="PROSITE" id="PS51831">
    <property type="entry name" value="HD"/>
    <property type="match status" value="1"/>
</dbReference>
<dbReference type="InterPro" id="IPR003607">
    <property type="entry name" value="HD/PDEase_dom"/>
</dbReference>
<name>A0A0F9FTV4_9ZZZZ</name>
<gene>
    <name evidence="3" type="ORF">LCGC14_2202030</name>
</gene>
<dbReference type="InterPro" id="IPR037522">
    <property type="entry name" value="HD_GYP_dom"/>
</dbReference>
<evidence type="ECO:0000313" key="3">
    <source>
        <dbReference type="EMBL" id="KKL60765.1"/>
    </source>
</evidence>
<dbReference type="SMART" id="SM00065">
    <property type="entry name" value="GAF"/>
    <property type="match status" value="1"/>
</dbReference>
<protein>
    <submittedName>
        <fullName evidence="3">Uncharacterized protein</fullName>
    </submittedName>
</protein>
<dbReference type="SUPFAM" id="SSF109604">
    <property type="entry name" value="HD-domain/PDEase-like"/>
    <property type="match status" value="1"/>
</dbReference>
<dbReference type="InterPro" id="IPR029016">
    <property type="entry name" value="GAF-like_dom_sf"/>
</dbReference>
<dbReference type="InterPro" id="IPR003018">
    <property type="entry name" value="GAF"/>
</dbReference>
<dbReference type="PANTHER" id="PTHR43155:SF2">
    <property type="entry name" value="CYCLIC DI-GMP PHOSPHODIESTERASE PA4108"/>
    <property type="match status" value="1"/>
</dbReference>
<dbReference type="PROSITE" id="PS51832">
    <property type="entry name" value="HD_GYP"/>
    <property type="match status" value="1"/>
</dbReference>
<sequence>FARACTRAELDREVMAGLCRQLAHHHQDQTEELQAVLQWTIEDEQTKAVAQDELGTLSTNLASTYEELSMLYRISGSMRVTQGGGAFFENICRELLEVMHLQAAAALLYPREHSGSSEDELVCAGEQPLPKEQLTQIIRRYLAPRLAADMRTLVDNQFASNAAHLGPGVEKIRTIIAVPLTSGDKIKGVLLGVNKLTGEFDSNDLKLIGSISSQAAVFLENHHLYEDLQDLLMGMLHALTSSIDAKDPYTSGHSRRVALISRKLAELSGFDPHRAGRVYLAGLLHDVGKIGMPESVLLKAGRLTDAEYQKVKRHPEVGAGIISGIRQMEDVIPTILCHHERPDGQGYPKGLAGDQIPIEALIVGLSDSLDAMTSSRTYRAPMPLEAVVAEIRRCSGTQFDSQLVELLLSLDLAEFLEYLREATDADAESAQGVNR</sequence>
<dbReference type="Pfam" id="PF13487">
    <property type="entry name" value="HD_5"/>
    <property type="match status" value="1"/>
</dbReference>
<proteinExistence type="predicted"/>
<dbReference type="EMBL" id="LAZR01029040">
    <property type="protein sequence ID" value="KKL60765.1"/>
    <property type="molecule type" value="Genomic_DNA"/>
</dbReference>
<accession>A0A0F9FTV4</accession>
<dbReference type="SUPFAM" id="SSF55781">
    <property type="entry name" value="GAF domain-like"/>
    <property type="match status" value="1"/>
</dbReference>
<feature type="non-terminal residue" evidence="3">
    <location>
        <position position="1"/>
    </location>
</feature>
<feature type="domain" description="HD-GYP" evidence="2">
    <location>
        <begin position="228"/>
        <end position="424"/>
    </location>
</feature>
<comment type="caution">
    <text evidence="3">The sequence shown here is derived from an EMBL/GenBank/DDBJ whole genome shotgun (WGS) entry which is preliminary data.</text>
</comment>
<organism evidence="3">
    <name type="scientific">marine sediment metagenome</name>
    <dbReference type="NCBI Taxonomy" id="412755"/>
    <lineage>
        <taxon>unclassified sequences</taxon>
        <taxon>metagenomes</taxon>
        <taxon>ecological metagenomes</taxon>
    </lineage>
</organism>
<evidence type="ECO:0000259" key="1">
    <source>
        <dbReference type="PROSITE" id="PS51831"/>
    </source>
</evidence>
<dbReference type="Pfam" id="PF13185">
    <property type="entry name" value="GAF_2"/>
    <property type="match status" value="1"/>
</dbReference>
<dbReference type="Gene3D" id="3.30.450.40">
    <property type="match status" value="1"/>
</dbReference>
<feature type="domain" description="HD" evidence="1">
    <location>
        <begin position="250"/>
        <end position="372"/>
    </location>
</feature>
<dbReference type="PANTHER" id="PTHR43155">
    <property type="entry name" value="CYCLIC DI-GMP PHOSPHODIESTERASE PA4108-RELATED"/>
    <property type="match status" value="1"/>
</dbReference>
<dbReference type="SMART" id="SM00471">
    <property type="entry name" value="HDc"/>
    <property type="match status" value="1"/>
</dbReference>
<dbReference type="AlphaFoldDB" id="A0A0F9FTV4"/>
<dbReference type="CDD" id="cd00077">
    <property type="entry name" value="HDc"/>
    <property type="match status" value="1"/>
</dbReference>
<dbReference type="InterPro" id="IPR006674">
    <property type="entry name" value="HD_domain"/>
</dbReference>
<reference evidence="3" key="1">
    <citation type="journal article" date="2015" name="Nature">
        <title>Complex archaea that bridge the gap between prokaryotes and eukaryotes.</title>
        <authorList>
            <person name="Spang A."/>
            <person name="Saw J.H."/>
            <person name="Jorgensen S.L."/>
            <person name="Zaremba-Niedzwiedzka K."/>
            <person name="Martijn J."/>
            <person name="Lind A.E."/>
            <person name="van Eijk R."/>
            <person name="Schleper C."/>
            <person name="Guy L."/>
            <person name="Ettema T.J."/>
        </authorList>
    </citation>
    <scope>NUCLEOTIDE SEQUENCE</scope>
</reference>